<dbReference type="GO" id="GO:0016787">
    <property type="term" value="F:hydrolase activity"/>
    <property type="evidence" value="ECO:0007669"/>
    <property type="project" value="UniProtKB-KW"/>
</dbReference>
<dbReference type="InterPro" id="IPR050534">
    <property type="entry name" value="Coronavir_polyprotein_1ab"/>
</dbReference>
<comment type="caution">
    <text evidence="6">The sequence shown here is derived from an EMBL/GenBank/DDBJ whole genome shotgun (WGS) entry which is preliminary data.</text>
</comment>
<dbReference type="AlphaFoldDB" id="A0A811JRD7"/>
<dbReference type="EMBL" id="CAJFCW020000001">
    <property type="protein sequence ID" value="CAG9078798.1"/>
    <property type="molecule type" value="Genomic_DNA"/>
</dbReference>
<keyword evidence="4" id="KW-0067">ATP-binding</keyword>
<protein>
    <recommendedName>
        <fullName evidence="5">DNA2/NAM7 helicase-like C-terminal domain-containing protein</fullName>
    </recommendedName>
</protein>
<accession>A0A811JRD7</accession>
<evidence type="ECO:0000259" key="5">
    <source>
        <dbReference type="Pfam" id="PF13087"/>
    </source>
</evidence>
<dbReference type="EMBL" id="CAJFDH010000001">
    <property type="protein sequence ID" value="CAD5205709.1"/>
    <property type="molecule type" value="Genomic_DNA"/>
</dbReference>
<dbReference type="Proteomes" id="UP000614601">
    <property type="component" value="Unassembled WGS sequence"/>
</dbReference>
<dbReference type="GO" id="GO:0043139">
    <property type="term" value="F:5'-3' DNA helicase activity"/>
    <property type="evidence" value="ECO:0007669"/>
    <property type="project" value="TreeGrafter"/>
</dbReference>
<dbReference type="PANTHER" id="PTHR43788">
    <property type="entry name" value="DNA2/NAM7 HELICASE FAMILY MEMBER"/>
    <property type="match status" value="1"/>
</dbReference>
<keyword evidence="3" id="KW-0347">Helicase</keyword>
<evidence type="ECO:0000313" key="7">
    <source>
        <dbReference type="Proteomes" id="UP000614601"/>
    </source>
</evidence>
<dbReference type="OrthoDB" id="5876623at2759"/>
<keyword evidence="1" id="KW-0547">Nucleotide-binding</keyword>
<dbReference type="Proteomes" id="UP000783686">
    <property type="component" value="Unassembled WGS sequence"/>
</dbReference>
<name>A0A811JRD7_9BILA</name>
<keyword evidence="7" id="KW-1185">Reference proteome</keyword>
<evidence type="ECO:0000256" key="1">
    <source>
        <dbReference type="ARBA" id="ARBA00022741"/>
    </source>
</evidence>
<feature type="domain" description="DNA2/NAM7 helicase-like C-terminal" evidence="5">
    <location>
        <begin position="3"/>
        <end position="58"/>
    </location>
</feature>
<evidence type="ECO:0000256" key="4">
    <source>
        <dbReference type="ARBA" id="ARBA00022840"/>
    </source>
</evidence>
<evidence type="ECO:0000256" key="3">
    <source>
        <dbReference type="ARBA" id="ARBA00022806"/>
    </source>
</evidence>
<evidence type="ECO:0000256" key="2">
    <source>
        <dbReference type="ARBA" id="ARBA00022801"/>
    </source>
</evidence>
<organism evidence="6 7">
    <name type="scientific">Bursaphelenchus okinawaensis</name>
    <dbReference type="NCBI Taxonomy" id="465554"/>
    <lineage>
        <taxon>Eukaryota</taxon>
        <taxon>Metazoa</taxon>
        <taxon>Ecdysozoa</taxon>
        <taxon>Nematoda</taxon>
        <taxon>Chromadorea</taxon>
        <taxon>Rhabditida</taxon>
        <taxon>Tylenchina</taxon>
        <taxon>Tylenchomorpha</taxon>
        <taxon>Aphelenchoidea</taxon>
        <taxon>Aphelenchoididae</taxon>
        <taxon>Bursaphelenchus</taxon>
    </lineage>
</organism>
<dbReference type="GO" id="GO:0005524">
    <property type="term" value="F:ATP binding"/>
    <property type="evidence" value="ECO:0007669"/>
    <property type="project" value="UniProtKB-KW"/>
</dbReference>
<proteinExistence type="predicted"/>
<dbReference type="Pfam" id="PF13087">
    <property type="entry name" value="AAA_12"/>
    <property type="match status" value="1"/>
</dbReference>
<reference evidence="6" key="1">
    <citation type="submission" date="2020-09" db="EMBL/GenBank/DDBJ databases">
        <authorList>
            <person name="Kikuchi T."/>
        </authorList>
    </citation>
    <scope>NUCLEOTIDE SEQUENCE</scope>
    <source>
        <strain evidence="6">SH1</strain>
    </source>
</reference>
<dbReference type="Gene3D" id="3.40.50.300">
    <property type="entry name" value="P-loop containing nucleotide triphosphate hydrolases"/>
    <property type="match status" value="1"/>
</dbReference>
<gene>
    <name evidence="6" type="ORF">BOKJ2_LOCUS393</name>
</gene>
<dbReference type="SUPFAM" id="SSF52540">
    <property type="entry name" value="P-loop containing nucleoside triphosphate hydrolases"/>
    <property type="match status" value="1"/>
</dbReference>
<dbReference type="PANTHER" id="PTHR43788:SF8">
    <property type="entry name" value="DNA-BINDING PROTEIN SMUBP-2"/>
    <property type="match status" value="1"/>
</dbReference>
<keyword evidence="2" id="KW-0378">Hydrolase</keyword>
<dbReference type="InterPro" id="IPR041679">
    <property type="entry name" value="DNA2/NAM7-like_C"/>
</dbReference>
<evidence type="ECO:0000313" key="6">
    <source>
        <dbReference type="EMBL" id="CAD5205709.1"/>
    </source>
</evidence>
<sequence length="77" mass="8682">MRITVSSLKTFQGKEADIVIIVTVKGSESPSSNFAFQQNRITTALTRGRQLLVVIGDRQTISNNSPELSRLLWYSRR</sequence>
<dbReference type="InterPro" id="IPR027417">
    <property type="entry name" value="P-loop_NTPase"/>
</dbReference>